<accession>S4XMB8</accession>
<dbReference type="PATRIC" id="fig|1254432.3.peg.841"/>
<evidence type="ECO:0000313" key="1">
    <source>
        <dbReference type="EMBL" id="AGP33699.1"/>
    </source>
</evidence>
<evidence type="ECO:0000313" key="2">
    <source>
        <dbReference type="Proteomes" id="UP000014803"/>
    </source>
</evidence>
<dbReference type="EMBL" id="CP003969">
    <property type="protein sequence ID" value="AGP33699.1"/>
    <property type="molecule type" value="Genomic_DNA"/>
</dbReference>
<dbReference type="KEGG" id="scu:SCE1572_03815"/>
<dbReference type="AlphaFoldDB" id="S4XMB8"/>
<reference evidence="1 2" key="1">
    <citation type="journal article" date="2013" name="Sci. Rep.">
        <title>Extraordinary expansion of a Sorangium cellulosum genome from an alkaline milieu.</title>
        <authorList>
            <person name="Han K."/>
            <person name="Li Z.F."/>
            <person name="Peng R."/>
            <person name="Zhu L.P."/>
            <person name="Zhou T."/>
            <person name="Wang L.G."/>
            <person name="Li S.G."/>
            <person name="Zhang X.B."/>
            <person name="Hu W."/>
            <person name="Wu Z.H."/>
            <person name="Qin N."/>
            <person name="Li Y.Z."/>
        </authorList>
    </citation>
    <scope>NUCLEOTIDE SEQUENCE [LARGE SCALE GENOMIC DNA]</scope>
    <source>
        <strain evidence="1 2">So0157-2</strain>
    </source>
</reference>
<organism evidence="1 2">
    <name type="scientific">Sorangium cellulosum So0157-2</name>
    <dbReference type="NCBI Taxonomy" id="1254432"/>
    <lineage>
        <taxon>Bacteria</taxon>
        <taxon>Pseudomonadati</taxon>
        <taxon>Myxococcota</taxon>
        <taxon>Polyangia</taxon>
        <taxon>Polyangiales</taxon>
        <taxon>Polyangiaceae</taxon>
        <taxon>Sorangium</taxon>
    </lineage>
</organism>
<sequence length="38" mass="4157">MAGGKISQVKVQWIDIRDTFTQFDLKAISSSYSALGPP</sequence>
<dbReference type="Proteomes" id="UP000014803">
    <property type="component" value="Chromosome"/>
</dbReference>
<proteinExistence type="predicted"/>
<protein>
    <submittedName>
        <fullName evidence="1">Uncharacterized protein</fullName>
    </submittedName>
</protein>
<dbReference type="HOGENOM" id="CLU_3333116_0_0_7"/>
<gene>
    <name evidence="1" type="ORF">SCE1572_03815</name>
</gene>
<dbReference type="STRING" id="1254432.SCE1572_03815"/>
<name>S4XMB8_SORCE</name>